<gene>
    <name evidence="1" type="ORF">VZ94_02155</name>
</gene>
<organism evidence="1 2">
    <name type="scientific">Methylocucumis oryzae</name>
    <dbReference type="NCBI Taxonomy" id="1632867"/>
    <lineage>
        <taxon>Bacteria</taxon>
        <taxon>Pseudomonadati</taxon>
        <taxon>Pseudomonadota</taxon>
        <taxon>Gammaproteobacteria</taxon>
        <taxon>Methylococcales</taxon>
        <taxon>Methylococcaceae</taxon>
        <taxon>Methylocucumis</taxon>
    </lineage>
</organism>
<name>A0A0F3IMG8_9GAMM</name>
<dbReference type="Proteomes" id="UP000033684">
    <property type="component" value="Unassembled WGS sequence"/>
</dbReference>
<dbReference type="EMBL" id="LAJX01000015">
    <property type="protein sequence ID" value="KJV07877.1"/>
    <property type="molecule type" value="Genomic_DNA"/>
</dbReference>
<dbReference type="NCBIfam" id="TIGR00426">
    <property type="entry name" value="competence protein ComEA helix-hairpin-helix repeat region"/>
    <property type="match status" value="1"/>
</dbReference>
<dbReference type="SUPFAM" id="SSF47781">
    <property type="entry name" value="RuvA domain 2-like"/>
    <property type="match status" value="1"/>
</dbReference>
<dbReference type="InterPro" id="IPR010994">
    <property type="entry name" value="RuvA_2-like"/>
</dbReference>
<sequence length="92" mass="9612">MLNTSTTLASPVNINTADAQTIADALTNIGLKKAEAIVAYRTKIGGFKTIDQLNEVSGIGEKTIEMNKADILLTDTGSAPAPAEVKSPPNKK</sequence>
<reference evidence="1 2" key="2">
    <citation type="journal article" date="2016" name="Microb. Ecol.">
        <title>Genome Characteristics of a Novel Type I Methanotroph (Sn10-6) Isolated from a Flooded Indian Rice Field.</title>
        <authorList>
            <person name="Rahalkar M.C."/>
            <person name="Pandit P.S."/>
            <person name="Dhakephalkar P.K."/>
            <person name="Pore S."/>
            <person name="Arora P."/>
            <person name="Kapse N."/>
        </authorList>
    </citation>
    <scope>NUCLEOTIDE SEQUENCE [LARGE SCALE GENOMIC DNA]</scope>
    <source>
        <strain evidence="1 2">Sn10-6</strain>
    </source>
</reference>
<dbReference type="AlphaFoldDB" id="A0A0F3IMG8"/>
<protein>
    <submittedName>
        <fullName evidence="1">Competence protein ComEA</fullName>
    </submittedName>
</protein>
<accession>A0A0F3IMG8</accession>
<comment type="caution">
    <text evidence="1">The sequence shown here is derived from an EMBL/GenBank/DDBJ whole genome shotgun (WGS) entry which is preliminary data.</text>
</comment>
<evidence type="ECO:0000313" key="2">
    <source>
        <dbReference type="Proteomes" id="UP000033684"/>
    </source>
</evidence>
<dbReference type="InterPro" id="IPR004509">
    <property type="entry name" value="Competence_ComEA_HhH"/>
</dbReference>
<dbReference type="GO" id="GO:0015628">
    <property type="term" value="P:protein secretion by the type II secretion system"/>
    <property type="evidence" value="ECO:0007669"/>
    <property type="project" value="TreeGrafter"/>
</dbReference>
<evidence type="ECO:0000313" key="1">
    <source>
        <dbReference type="EMBL" id="KJV07877.1"/>
    </source>
</evidence>
<dbReference type="GO" id="GO:0015627">
    <property type="term" value="C:type II protein secretion system complex"/>
    <property type="evidence" value="ECO:0007669"/>
    <property type="project" value="TreeGrafter"/>
</dbReference>
<dbReference type="Gene3D" id="1.10.150.280">
    <property type="entry name" value="AF1531-like domain"/>
    <property type="match status" value="1"/>
</dbReference>
<proteinExistence type="predicted"/>
<dbReference type="Pfam" id="PF12836">
    <property type="entry name" value="HHH_3"/>
    <property type="match status" value="1"/>
</dbReference>
<dbReference type="PANTHER" id="PTHR21180:SF32">
    <property type="entry name" value="ENDONUCLEASE_EXONUCLEASE_PHOSPHATASE FAMILY DOMAIN-CONTAINING PROTEIN 1"/>
    <property type="match status" value="1"/>
</dbReference>
<dbReference type="PANTHER" id="PTHR21180">
    <property type="entry name" value="ENDONUCLEASE/EXONUCLEASE/PHOSPHATASE FAMILY DOMAIN-CONTAINING PROTEIN 1"/>
    <property type="match status" value="1"/>
</dbReference>
<reference evidence="2" key="1">
    <citation type="submission" date="2015-03" db="EMBL/GenBank/DDBJ databases">
        <title>Draft genome sequence of a novel methanotroph (Sn10-6) isolated from flooded ricefield rhizosphere in India.</title>
        <authorList>
            <person name="Pandit P.S."/>
            <person name="Pore S.D."/>
            <person name="Arora P."/>
            <person name="Kapse N.G."/>
            <person name="Dhakephalkar P.K."/>
            <person name="Rahalkar M.C."/>
        </authorList>
    </citation>
    <scope>NUCLEOTIDE SEQUENCE [LARGE SCALE GENOMIC DNA]</scope>
    <source>
        <strain evidence="2">Sn10-6</strain>
    </source>
</reference>
<dbReference type="InterPro" id="IPR051675">
    <property type="entry name" value="Endo/Exo/Phosphatase_dom_1"/>
</dbReference>
<keyword evidence="2" id="KW-1185">Reference proteome</keyword>